<dbReference type="EMBL" id="JACASF010000017">
    <property type="protein sequence ID" value="KAF6425199.1"/>
    <property type="molecule type" value="Genomic_DNA"/>
</dbReference>
<evidence type="ECO:0000313" key="2">
    <source>
        <dbReference type="Proteomes" id="UP000550707"/>
    </source>
</evidence>
<evidence type="ECO:0000313" key="1">
    <source>
        <dbReference type="EMBL" id="KAF6425199.1"/>
    </source>
</evidence>
<comment type="caution">
    <text evidence="1">The sequence shown here is derived from an EMBL/GenBank/DDBJ whole genome shotgun (WGS) entry which is preliminary data.</text>
</comment>
<dbReference type="InParanoid" id="A0A7J8DQC4"/>
<reference evidence="1 2" key="1">
    <citation type="journal article" date="2020" name="Nature">
        <title>Six reference-quality genomes reveal evolution of bat adaptations.</title>
        <authorList>
            <person name="Jebb D."/>
            <person name="Huang Z."/>
            <person name="Pippel M."/>
            <person name="Hughes G.M."/>
            <person name="Lavrichenko K."/>
            <person name="Devanna P."/>
            <person name="Winkler S."/>
            <person name="Jermiin L.S."/>
            <person name="Skirmuntt E.C."/>
            <person name="Katzourakis A."/>
            <person name="Burkitt-Gray L."/>
            <person name="Ray D.A."/>
            <person name="Sullivan K.A.M."/>
            <person name="Roscito J.G."/>
            <person name="Kirilenko B.M."/>
            <person name="Davalos L.M."/>
            <person name="Corthals A.P."/>
            <person name="Power M.L."/>
            <person name="Jones G."/>
            <person name="Ransome R.D."/>
            <person name="Dechmann D.K.N."/>
            <person name="Locatelli A.G."/>
            <person name="Puechmaille S.J."/>
            <person name="Fedrigo O."/>
            <person name="Jarvis E.D."/>
            <person name="Hiller M."/>
            <person name="Vernes S.C."/>
            <person name="Myers E.W."/>
            <person name="Teeling E.C."/>
        </authorList>
    </citation>
    <scope>NUCLEOTIDE SEQUENCE [LARGE SCALE GENOMIC DNA]</scope>
    <source>
        <strain evidence="1">MMolMol1</strain>
        <tissue evidence="1">Muscle</tissue>
    </source>
</reference>
<gene>
    <name evidence="1" type="ORF">HJG59_009247</name>
</gene>
<organism evidence="1 2">
    <name type="scientific">Molossus molossus</name>
    <name type="common">Pallas' mastiff bat</name>
    <name type="synonym">Vespertilio molossus</name>
    <dbReference type="NCBI Taxonomy" id="27622"/>
    <lineage>
        <taxon>Eukaryota</taxon>
        <taxon>Metazoa</taxon>
        <taxon>Chordata</taxon>
        <taxon>Craniata</taxon>
        <taxon>Vertebrata</taxon>
        <taxon>Euteleostomi</taxon>
        <taxon>Mammalia</taxon>
        <taxon>Eutheria</taxon>
        <taxon>Laurasiatheria</taxon>
        <taxon>Chiroptera</taxon>
        <taxon>Yangochiroptera</taxon>
        <taxon>Molossidae</taxon>
        <taxon>Molossus</taxon>
    </lineage>
</organism>
<name>A0A7J8DQC4_MOLMO</name>
<proteinExistence type="predicted"/>
<accession>A0A7J8DQC4</accession>
<protein>
    <submittedName>
        <fullName evidence="1">Uncharacterized protein</fullName>
    </submittedName>
</protein>
<sequence>MENVALSPGFGGFCVFHGAEQMEGTMVPERWTDRHAGRRERQQVVVPWSPSLLVTRMSHLQPIGEPHSSTLTHFHHEAGEGTQGTSFPIRASHVGSSFIFTSSISISLWGPHHGQWSPGLGDASGRRGFLWSAELRSTETRSPSTVPFGTHLISVGRSL</sequence>
<dbReference type="AlphaFoldDB" id="A0A7J8DQC4"/>
<dbReference type="Proteomes" id="UP000550707">
    <property type="component" value="Unassembled WGS sequence"/>
</dbReference>
<keyword evidence="2" id="KW-1185">Reference proteome</keyword>